<keyword evidence="3" id="KW-0479">Metal-binding</keyword>
<keyword evidence="10" id="KW-0732">Signal</keyword>
<keyword evidence="7" id="KW-0472">Membrane</keyword>
<sequence>MLPVLFVLSAVVLNRAFGFPSTIIEATDKGNPPIPWSFGAEKSWDARRGLVDGQDAVCDAISDCTSCFQEAGCGYCGGTGRCLAQASADKCSKGWSDTGICYTSCPADAAPLHEAAGVIQFGAMAPEAVHYIPGESCTFTIWPLPGSGSATSPGAGAGNRRSVMIRLQFEYLDLGPGDTLNIYSNGLDGPKILSIAGSGLGIVNRTITSRSSSVILRLHAEGPVGGTGFRVYWRVIESSPLDIYLISAIIVTSILTCILCSCCCNNCVAMFSGAGGGRRGGRLLWAWGGANASAPAARALSPQEKARLPIAPYDPGESNLYNFRECCICLTDFERTDLVRKLPCGHVYHSECVDCWFSVNSVCPLCKSDVRDKLGVGAEGAGMVPFWRMRAALHLIQRRLLWPAGHLLHLHRPPPHGSALSFPGNREAEGGRGSGNGRRWLNSRGWLGGDRGVLSIDWQPRAPTAEREGEERWPRWDQGGEQNVRGEEVVVFEFAPGGAERGGRAVEEGGRGEEGGHGWGGQ</sequence>
<dbReference type="EMBL" id="AZIL01000173">
    <property type="protein sequence ID" value="EWM29312.1"/>
    <property type="molecule type" value="Genomic_DNA"/>
</dbReference>
<dbReference type="SMART" id="SM00184">
    <property type="entry name" value="RING"/>
    <property type="match status" value="1"/>
</dbReference>
<dbReference type="InterPro" id="IPR013083">
    <property type="entry name" value="Znf_RING/FYVE/PHD"/>
</dbReference>
<name>W7TT22_9STRA</name>
<dbReference type="Pfam" id="PF13639">
    <property type="entry name" value="zf-RING_2"/>
    <property type="match status" value="1"/>
</dbReference>
<keyword evidence="5" id="KW-0862">Zinc</keyword>
<keyword evidence="2" id="KW-0812">Transmembrane</keyword>
<feature type="signal peptide" evidence="10">
    <location>
        <begin position="1"/>
        <end position="18"/>
    </location>
</feature>
<evidence type="ECO:0000256" key="6">
    <source>
        <dbReference type="ARBA" id="ARBA00022989"/>
    </source>
</evidence>
<feature type="domain" description="RING-type" evidence="11">
    <location>
        <begin position="326"/>
        <end position="367"/>
    </location>
</feature>
<dbReference type="Proteomes" id="UP000019335">
    <property type="component" value="Chromosome 3"/>
</dbReference>
<proteinExistence type="predicted"/>
<feature type="region of interest" description="Disordered" evidence="9">
    <location>
        <begin position="418"/>
        <end position="440"/>
    </location>
</feature>
<gene>
    <name evidence="12" type="ORF">Naga_100152g8</name>
</gene>
<keyword evidence="4 8" id="KW-0863">Zinc-finger</keyword>
<evidence type="ECO:0000313" key="12">
    <source>
        <dbReference type="EMBL" id="EWM29312.1"/>
    </source>
</evidence>
<dbReference type="AlphaFoldDB" id="W7TT22"/>
<feature type="compositionally biased region" description="Basic and acidic residues" evidence="9">
    <location>
        <begin position="501"/>
        <end position="516"/>
    </location>
</feature>
<evidence type="ECO:0000259" key="11">
    <source>
        <dbReference type="PROSITE" id="PS50089"/>
    </source>
</evidence>
<comment type="subcellular location">
    <subcellularLocation>
        <location evidence="1">Membrane</location>
    </subcellularLocation>
</comment>
<evidence type="ECO:0000256" key="5">
    <source>
        <dbReference type="ARBA" id="ARBA00022833"/>
    </source>
</evidence>
<evidence type="ECO:0000256" key="3">
    <source>
        <dbReference type="ARBA" id="ARBA00022723"/>
    </source>
</evidence>
<dbReference type="SUPFAM" id="SSF49854">
    <property type="entry name" value="Spermadhesin, CUB domain"/>
    <property type="match status" value="1"/>
</dbReference>
<evidence type="ECO:0000256" key="8">
    <source>
        <dbReference type="PROSITE-ProRule" id="PRU00175"/>
    </source>
</evidence>
<keyword evidence="6" id="KW-1133">Transmembrane helix</keyword>
<evidence type="ECO:0000313" key="13">
    <source>
        <dbReference type="Proteomes" id="UP000019335"/>
    </source>
</evidence>
<feature type="region of interest" description="Disordered" evidence="9">
    <location>
        <begin position="460"/>
        <end position="522"/>
    </location>
</feature>
<feature type="chain" id="PRO_5004903850" evidence="10">
    <location>
        <begin position="19"/>
        <end position="522"/>
    </location>
</feature>
<evidence type="ECO:0000256" key="2">
    <source>
        <dbReference type="ARBA" id="ARBA00022692"/>
    </source>
</evidence>
<dbReference type="InterPro" id="IPR035914">
    <property type="entry name" value="Sperma_CUB_dom_sf"/>
</dbReference>
<dbReference type="GO" id="GO:0016020">
    <property type="term" value="C:membrane"/>
    <property type="evidence" value="ECO:0007669"/>
    <property type="project" value="UniProtKB-SubCell"/>
</dbReference>
<evidence type="ECO:0000256" key="7">
    <source>
        <dbReference type="ARBA" id="ARBA00023136"/>
    </source>
</evidence>
<dbReference type="GO" id="GO:0008270">
    <property type="term" value="F:zinc ion binding"/>
    <property type="evidence" value="ECO:0007669"/>
    <property type="project" value="UniProtKB-KW"/>
</dbReference>
<dbReference type="OrthoDB" id="193236at2759"/>
<reference evidence="12 13" key="1">
    <citation type="journal article" date="2014" name="Mol. Plant">
        <title>Chromosome Scale Genome Assembly and Transcriptome Profiling of Nannochloropsis gaditana in Nitrogen Depletion.</title>
        <authorList>
            <person name="Corteggiani Carpinelli E."/>
            <person name="Telatin A."/>
            <person name="Vitulo N."/>
            <person name="Forcato C."/>
            <person name="D'Angelo M."/>
            <person name="Schiavon R."/>
            <person name="Vezzi A."/>
            <person name="Giacometti G.M."/>
            <person name="Morosinotto T."/>
            <person name="Valle G."/>
        </authorList>
    </citation>
    <scope>NUCLEOTIDE SEQUENCE [LARGE SCALE GENOMIC DNA]</scope>
    <source>
        <strain evidence="12 13">B-31</strain>
    </source>
</reference>
<dbReference type="Gene3D" id="3.30.40.10">
    <property type="entry name" value="Zinc/RING finger domain, C3HC4 (zinc finger)"/>
    <property type="match status" value="1"/>
</dbReference>
<dbReference type="SUPFAM" id="SSF57850">
    <property type="entry name" value="RING/U-box"/>
    <property type="match status" value="1"/>
</dbReference>
<dbReference type="InterPro" id="IPR001841">
    <property type="entry name" value="Znf_RING"/>
</dbReference>
<keyword evidence="13" id="KW-1185">Reference proteome</keyword>
<dbReference type="PROSITE" id="PS50089">
    <property type="entry name" value="ZF_RING_2"/>
    <property type="match status" value="1"/>
</dbReference>
<organism evidence="12 13">
    <name type="scientific">Nannochloropsis gaditana</name>
    <dbReference type="NCBI Taxonomy" id="72520"/>
    <lineage>
        <taxon>Eukaryota</taxon>
        <taxon>Sar</taxon>
        <taxon>Stramenopiles</taxon>
        <taxon>Ochrophyta</taxon>
        <taxon>Eustigmatophyceae</taxon>
        <taxon>Eustigmatales</taxon>
        <taxon>Monodopsidaceae</taxon>
        <taxon>Nannochloropsis</taxon>
    </lineage>
</organism>
<evidence type="ECO:0000256" key="9">
    <source>
        <dbReference type="SAM" id="MobiDB-lite"/>
    </source>
</evidence>
<evidence type="ECO:0000256" key="10">
    <source>
        <dbReference type="SAM" id="SignalP"/>
    </source>
</evidence>
<feature type="compositionally biased region" description="Basic and acidic residues" evidence="9">
    <location>
        <begin position="464"/>
        <end position="475"/>
    </location>
</feature>
<accession>W7TT22</accession>
<evidence type="ECO:0000256" key="1">
    <source>
        <dbReference type="ARBA" id="ARBA00004370"/>
    </source>
</evidence>
<protein>
    <submittedName>
        <fullName evidence="12">Ring finger protein</fullName>
    </submittedName>
</protein>
<dbReference type="PANTHER" id="PTHR46539">
    <property type="entry name" value="E3 UBIQUITIN-PROTEIN LIGASE ATL42"/>
    <property type="match status" value="1"/>
</dbReference>
<comment type="caution">
    <text evidence="12">The sequence shown here is derived from an EMBL/GenBank/DDBJ whole genome shotgun (WGS) entry which is preliminary data.</text>
</comment>
<evidence type="ECO:0000256" key="4">
    <source>
        <dbReference type="ARBA" id="ARBA00022771"/>
    </source>
</evidence>
<dbReference type="PANTHER" id="PTHR46539:SF1">
    <property type="entry name" value="E3 UBIQUITIN-PROTEIN LIGASE ATL42"/>
    <property type="match status" value="1"/>
</dbReference>